<evidence type="ECO:0000313" key="1">
    <source>
        <dbReference type="EMBL" id="BBU69800.1"/>
    </source>
</evidence>
<gene>
    <name evidence="1" type="ORF">ICHIAU1_20830</name>
</gene>
<dbReference type="OrthoDB" id="7361822at2"/>
<dbReference type="Proteomes" id="UP000463961">
    <property type="component" value="Chromosome"/>
</dbReference>
<organism evidence="1 2">
    <name type="scientific">Fluviibacter phosphoraccumulans</name>
    <dbReference type="NCBI Taxonomy" id="1751046"/>
    <lineage>
        <taxon>Bacteria</taxon>
        <taxon>Pseudomonadati</taxon>
        <taxon>Pseudomonadota</taxon>
        <taxon>Betaproteobacteria</taxon>
        <taxon>Rhodocyclales</taxon>
        <taxon>Fluviibacteraceae</taxon>
        <taxon>Fluviibacter</taxon>
    </lineage>
</organism>
<evidence type="ECO:0000313" key="2">
    <source>
        <dbReference type="Proteomes" id="UP000463961"/>
    </source>
</evidence>
<dbReference type="AlphaFoldDB" id="A0A679HUF7"/>
<keyword evidence="2" id="KW-1185">Reference proteome</keyword>
<dbReference type="Gene3D" id="3.40.1260.10">
    <property type="entry name" value="DsrEFH-like"/>
    <property type="match status" value="1"/>
</dbReference>
<name>A0A679HUF7_9RHOO</name>
<accession>A0A679HUF7</accession>
<dbReference type="SUPFAM" id="SSF75169">
    <property type="entry name" value="DsrEFH-like"/>
    <property type="match status" value="1"/>
</dbReference>
<dbReference type="RefSeq" id="WP_162049523.1">
    <property type="nucleotide sequence ID" value="NZ_AP019011.1"/>
</dbReference>
<dbReference type="InterPro" id="IPR027396">
    <property type="entry name" value="DsrEFH-like"/>
</dbReference>
<dbReference type="EMBL" id="AP022345">
    <property type="protein sequence ID" value="BBU69800.1"/>
    <property type="molecule type" value="Genomic_DNA"/>
</dbReference>
<reference evidence="2" key="1">
    <citation type="submission" date="2020-01" db="EMBL/GenBank/DDBJ databases">
        <title>Phosphoaccumulans saitamaens gen. nov., sp. nov., a polyphosphate accumulating bacterium isolated from surface river water.</title>
        <authorList>
            <person name="Watanabe K."/>
            <person name="Suda W."/>
        </authorList>
    </citation>
    <scope>NUCLEOTIDE SEQUENCE [LARGE SCALE GENOMIC DNA]</scope>
    <source>
        <strain evidence="2">ICHIAU1</strain>
    </source>
</reference>
<protein>
    <submittedName>
        <fullName evidence="1">Uncharacterized protein</fullName>
    </submittedName>
</protein>
<proteinExistence type="predicted"/>
<sequence>MKKKLIAATLAFGAFAAHADNSNVTLIVNSDSTMTQGMTMVLANKMLEQGDSVNILLCDKAGDLALKANSGKTLKPANATPGQMMDGAIKKGAKVFVCALYLPNSGNTPDSLKDNVKPAKPDEMAKQLMEPNRKVISF</sequence>